<gene>
    <name evidence="1" type="ORF">Krac_1005</name>
</gene>
<keyword evidence="2" id="KW-1185">Reference proteome</keyword>
<reference evidence="1 2" key="1">
    <citation type="journal article" date="2011" name="Stand. Genomic Sci.">
        <title>Non-contiguous finished genome sequence and contextual data of the filamentous soil bacterium Ktedonobacter racemifer type strain (SOSP1-21).</title>
        <authorList>
            <person name="Chang Y.J."/>
            <person name="Land M."/>
            <person name="Hauser L."/>
            <person name="Chertkov O."/>
            <person name="Del Rio T.G."/>
            <person name="Nolan M."/>
            <person name="Copeland A."/>
            <person name="Tice H."/>
            <person name="Cheng J.F."/>
            <person name="Lucas S."/>
            <person name="Han C."/>
            <person name="Goodwin L."/>
            <person name="Pitluck S."/>
            <person name="Ivanova N."/>
            <person name="Ovchinikova G."/>
            <person name="Pati A."/>
            <person name="Chen A."/>
            <person name="Palaniappan K."/>
            <person name="Mavromatis K."/>
            <person name="Liolios K."/>
            <person name="Brettin T."/>
            <person name="Fiebig A."/>
            <person name="Rohde M."/>
            <person name="Abt B."/>
            <person name="Goker M."/>
            <person name="Detter J.C."/>
            <person name="Woyke T."/>
            <person name="Bristow J."/>
            <person name="Eisen J.A."/>
            <person name="Markowitz V."/>
            <person name="Hugenholtz P."/>
            <person name="Kyrpides N.C."/>
            <person name="Klenk H.P."/>
            <person name="Lapidus A."/>
        </authorList>
    </citation>
    <scope>NUCLEOTIDE SEQUENCE [LARGE SCALE GENOMIC DNA]</scope>
    <source>
        <strain evidence="2">DSM 44963</strain>
    </source>
</reference>
<protein>
    <submittedName>
        <fullName evidence="1">Uncharacterized protein</fullName>
    </submittedName>
</protein>
<evidence type="ECO:0000313" key="2">
    <source>
        <dbReference type="Proteomes" id="UP000004508"/>
    </source>
</evidence>
<sequence>MKERSQVVLSIDTERLLARYAEQATLTPINTGNARRGRNLCTLERFVPH</sequence>
<dbReference type="Pfam" id="PF22531">
    <property type="entry name" value="DUF7002"/>
    <property type="match status" value="1"/>
</dbReference>
<dbReference type="InParanoid" id="D6U601"/>
<evidence type="ECO:0000313" key="1">
    <source>
        <dbReference type="EMBL" id="EFH80412.1"/>
    </source>
</evidence>
<comment type="caution">
    <text evidence="1">The sequence shown here is derived from an EMBL/GenBank/DDBJ whole genome shotgun (WGS) entry which is preliminary data.</text>
</comment>
<dbReference type="InterPro" id="IPR054271">
    <property type="entry name" value="DUF7002"/>
</dbReference>
<dbReference type="AlphaFoldDB" id="D6U601"/>
<proteinExistence type="predicted"/>
<accession>D6U601</accession>
<name>D6U601_KTERA</name>
<dbReference type="Proteomes" id="UP000004508">
    <property type="component" value="Unassembled WGS sequence"/>
</dbReference>
<organism evidence="1 2">
    <name type="scientific">Ktedonobacter racemifer DSM 44963</name>
    <dbReference type="NCBI Taxonomy" id="485913"/>
    <lineage>
        <taxon>Bacteria</taxon>
        <taxon>Bacillati</taxon>
        <taxon>Chloroflexota</taxon>
        <taxon>Ktedonobacteria</taxon>
        <taxon>Ktedonobacterales</taxon>
        <taxon>Ktedonobacteraceae</taxon>
        <taxon>Ktedonobacter</taxon>
    </lineage>
</organism>
<dbReference type="EMBL" id="ADVG01000005">
    <property type="protein sequence ID" value="EFH80412.1"/>
    <property type="molecule type" value="Genomic_DNA"/>
</dbReference>